<dbReference type="Gene3D" id="3.40.50.300">
    <property type="entry name" value="P-loop containing nucleotide triphosphate hydrolases"/>
    <property type="match status" value="1"/>
</dbReference>
<keyword evidence="3" id="KW-0802">TPR repeat</keyword>
<sequence>MDGAVKLGRLIRDSRVESGLSQKELAEGAGLSLGAVRDLEQGRSSHPRARSLDAIAEVLQLGPADRAKLRQHAARPVKEQVEPAGPVRIGVLGPLGVLRAGPAGTEQNGPAVGFGRHRVVLARLALTPNHPVSRDELIDAVWGGDAPASAANVLQTHVSRLRRILDPEMLGRTPGGYRLHATEEQLDLVAYRARLADWRRASGTDPQRAFDLLSQALDMWRGAQAAEDVTELQGHPLVAGLADELIDATIELARLGQSLRRLPEVLPRLRRLTARHHWHEALHARLVVALAAAGQQAAALEAYEQVKSRLADELGIDPGAELIAARQAVLEGKWETATAPPHRAPTPWQAPAPPPDFTGRTEQLARLERLLRGARRRPTDAPQVTCVVSGMPGVGKTSLALRAAQTVRDDFPDGQLYIDLRGADRRPVGDAEALARLLRGLGVPGRGIPADAGEASALYRSLLAERRILVILDNARNAAQVRPLLPGPGAGAVLVTSRHHCADLAGAALVDLPVLSSGEAVAMLTVRSTDDDPVAVEALAEACGRLPVALRVIASRLAGRPRRSAQEVLSRLAETRAGADGDDAAVTATFDLSYRELPPGPAWAFRWAALIPGPTFSADAVAALLADETGTTERSLDALVDENMLEAVEPGRYRFHDLLRRYAGERMATHTTDDRSVALGRLADWYTARTAAAIRLVYPKFVRLPTELDTAPMCFDDLSAAWSWLDDEIGTLVALVEQLSAGAHRTRSWQLADQLRGYFFVRREAVAWLTTGHAGMRAAEDAGDRNAQAAMHQTIGQAYWSIGRHQAALEAYRKGVDAARDGGWPIGAAYLLHNLGLVHAELGLVDEARRLYLTALDAGSGPEFTHVRAVTLNDLGVLCTEQGRLSEAVQHLRAAMEANQGAARLPSAIANCSNLGMALRQLGDYDGAYECYDRALTHYREVGEVGGQMAVLDELSQLYQQRGEWHVAVGAATEAMRIAEELANQRARAGVLNTLGAALLGSRAVTAALERFRAALEISRASGYRYFEAQAGIGVAEALLAGGAADEAQTVAEAALTIAEQADYRILVGNAQALIQRTQWAYPVSISR</sequence>
<dbReference type="InterPro" id="IPR005158">
    <property type="entry name" value="BTAD"/>
</dbReference>
<dbReference type="PROSITE" id="PS50943">
    <property type="entry name" value="HTH_CROC1"/>
    <property type="match status" value="1"/>
</dbReference>
<dbReference type="InterPro" id="IPR027417">
    <property type="entry name" value="P-loop_NTPase"/>
</dbReference>
<dbReference type="InterPro" id="IPR001387">
    <property type="entry name" value="Cro/C1-type_HTH"/>
</dbReference>
<accession>A0ABW4ALH5</accession>
<evidence type="ECO:0000256" key="4">
    <source>
        <dbReference type="PROSITE-ProRule" id="PRU01091"/>
    </source>
</evidence>
<dbReference type="SUPFAM" id="SSF52540">
    <property type="entry name" value="P-loop containing nucleoside triphosphate hydrolases"/>
    <property type="match status" value="1"/>
</dbReference>
<comment type="similarity">
    <text evidence="1">Belongs to the AfsR/DnrI/RedD regulatory family.</text>
</comment>
<keyword evidence="2 4" id="KW-0238">DNA-binding</keyword>
<dbReference type="SMART" id="SM00028">
    <property type="entry name" value="TPR"/>
    <property type="match status" value="5"/>
</dbReference>
<organism evidence="7 8">
    <name type="scientific">Actinoplanes sichuanensis</name>
    <dbReference type="NCBI Taxonomy" id="512349"/>
    <lineage>
        <taxon>Bacteria</taxon>
        <taxon>Bacillati</taxon>
        <taxon>Actinomycetota</taxon>
        <taxon>Actinomycetes</taxon>
        <taxon>Micromonosporales</taxon>
        <taxon>Micromonosporaceae</taxon>
        <taxon>Actinoplanes</taxon>
    </lineage>
</organism>
<dbReference type="PROSITE" id="PS51755">
    <property type="entry name" value="OMPR_PHOB"/>
    <property type="match status" value="1"/>
</dbReference>
<evidence type="ECO:0000313" key="7">
    <source>
        <dbReference type="EMBL" id="MFD1371118.1"/>
    </source>
</evidence>
<keyword evidence="8" id="KW-1185">Reference proteome</keyword>
<dbReference type="Gene3D" id="1.10.10.10">
    <property type="entry name" value="Winged helix-like DNA-binding domain superfamily/Winged helix DNA-binding domain"/>
    <property type="match status" value="1"/>
</dbReference>
<dbReference type="InterPro" id="IPR036388">
    <property type="entry name" value="WH-like_DNA-bd_sf"/>
</dbReference>
<feature type="DNA-binding region" description="OmpR/PhoB-type" evidence="4">
    <location>
        <begin position="79"/>
        <end position="181"/>
    </location>
</feature>
<dbReference type="Gene3D" id="1.25.40.10">
    <property type="entry name" value="Tetratricopeptide repeat domain"/>
    <property type="match status" value="2"/>
</dbReference>
<dbReference type="CDD" id="cd00093">
    <property type="entry name" value="HTH_XRE"/>
    <property type="match status" value="1"/>
</dbReference>
<dbReference type="InterPro" id="IPR010982">
    <property type="entry name" value="Lambda_DNA-bd_dom_sf"/>
</dbReference>
<dbReference type="PANTHER" id="PTHR47691:SF3">
    <property type="entry name" value="HTH-TYPE TRANSCRIPTIONAL REGULATOR RV0890C-RELATED"/>
    <property type="match status" value="1"/>
</dbReference>
<dbReference type="InterPro" id="IPR011990">
    <property type="entry name" value="TPR-like_helical_dom_sf"/>
</dbReference>
<comment type="caution">
    <text evidence="7">The sequence shown here is derived from an EMBL/GenBank/DDBJ whole genome shotgun (WGS) entry which is preliminary data.</text>
</comment>
<dbReference type="Gene3D" id="1.10.260.40">
    <property type="entry name" value="lambda repressor-like DNA-binding domains"/>
    <property type="match status" value="1"/>
</dbReference>
<dbReference type="Pfam" id="PF13181">
    <property type="entry name" value="TPR_8"/>
    <property type="match status" value="1"/>
</dbReference>
<dbReference type="SUPFAM" id="SSF48452">
    <property type="entry name" value="TPR-like"/>
    <property type="match status" value="3"/>
</dbReference>
<dbReference type="EMBL" id="JBHTMK010000051">
    <property type="protein sequence ID" value="MFD1371118.1"/>
    <property type="molecule type" value="Genomic_DNA"/>
</dbReference>
<dbReference type="SMART" id="SM00862">
    <property type="entry name" value="Trans_reg_C"/>
    <property type="match status" value="1"/>
</dbReference>
<feature type="domain" description="OmpR/PhoB-type" evidence="6">
    <location>
        <begin position="79"/>
        <end position="181"/>
    </location>
</feature>
<dbReference type="SUPFAM" id="SSF47413">
    <property type="entry name" value="lambda repressor-like DNA-binding domains"/>
    <property type="match status" value="1"/>
</dbReference>
<evidence type="ECO:0000259" key="6">
    <source>
        <dbReference type="PROSITE" id="PS51755"/>
    </source>
</evidence>
<dbReference type="InterPro" id="IPR001867">
    <property type="entry name" value="OmpR/PhoB-type_DNA-bd"/>
</dbReference>
<dbReference type="InterPro" id="IPR019734">
    <property type="entry name" value="TPR_rpt"/>
</dbReference>
<dbReference type="SUPFAM" id="SSF46894">
    <property type="entry name" value="C-terminal effector domain of the bipartite response regulators"/>
    <property type="match status" value="1"/>
</dbReference>
<evidence type="ECO:0000259" key="5">
    <source>
        <dbReference type="PROSITE" id="PS50943"/>
    </source>
</evidence>
<dbReference type="SMART" id="SM00530">
    <property type="entry name" value="HTH_XRE"/>
    <property type="match status" value="1"/>
</dbReference>
<dbReference type="Pfam" id="PF00486">
    <property type="entry name" value="Trans_reg_C"/>
    <property type="match status" value="1"/>
</dbReference>
<reference evidence="8" key="1">
    <citation type="journal article" date="2019" name="Int. J. Syst. Evol. Microbiol.">
        <title>The Global Catalogue of Microorganisms (GCM) 10K type strain sequencing project: providing services to taxonomists for standard genome sequencing and annotation.</title>
        <authorList>
            <consortium name="The Broad Institute Genomics Platform"/>
            <consortium name="The Broad Institute Genome Sequencing Center for Infectious Disease"/>
            <person name="Wu L."/>
            <person name="Ma J."/>
        </authorList>
    </citation>
    <scope>NUCLEOTIDE SEQUENCE [LARGE SCALE GENOMIC DNA]</scope>
    <source>
        <strain evidence="8">CCM 7526</strain>
    </source>
</reference>
<dbReference type="PRINTS" id="PR00364">
    <property type="entry name" value="DISEASERSIST"/>
</dbReference>
<dbReference type="InterPro" id="IPR016032">
    <property type="entry name" value="Sig_transdc_resp-reg_C-effctor"/>
</dbReference>
<gene>
    <name evidence="7" type="ORF">ACFQ5G_37790</name>
</gene>
<dbReference type="PANTHER" id="PTHR47691">
    <property type="entry name" value="REGULATOR-RELATED"/>
    <property type="match status" value="1"/>
</dbReference>
<dbReference type="SMART" id="SM01043">
    <property type="entry name" value="BTAD"/>
    <property type="match status" value="1"/>
</dbReference>
<dbReference type="Pfam" id="PF13424">
    <property type="entry name" value="TPR_12"/>
    <property type="match status" value="2"/>
</dbReference>
<evidence type="ECO:0000313" key="8">
    <source>
        <dbReference type="Proteomes" id="UP001597183"/>
    </source>
</evidence>
<proteinExistence type="inferred from homology"/>
<feature type="domain" description="HTH cro/C1-type" evidence="5">
    <location>
        <begin position="11"/>
        <end position="66"/>
    </location>
</feature>
<dbReference type="CDD" id="cd00383">
    <property type="entry name" value="trans_reg_C"/>
    <property type="match status" value="1"/>
</dbReference>
<evidence type="ECO:0000256" key="2">
    <source>
        <dbReference type="ARBA" id="ARBA00023125"/>
    </source>
</evidence>
<dbReference type="RefSeq" id="WP_317789585.1">
    <property type="nucleotide sequence ID" value="NZ_AP028461.1"/>
</dbReference>
<evidence type="ECO:0000256" key="1">
    <source>
        <dbReference type="ARBA" id="ARBA00005820"/>
    </source>
</evidence>
<feature type="repeat" description="TPR" evidence="3">
    <location>
        <begin position="789"/>
        <end position="822"/>
    </location>
</feature>
<dbReference type="Proteomes" id="UP001597183">
    <property type="component" value="Unassembled WGS sequence"/>
</dbReference>
<dbReference type="Pfam" id="PF13560">
    <property type="entry name" value="HTH_31"/>
    <property type="match status" value="1"/>
</dbReference>
<dbReference type="Pfam" id="PF03704">
    <property type="entry name" value="BTAD"/>
    <property type="match status" value="1"/>
</dbReference>
<dbReference type="PROSITE" id="PS50005">
    <property type="entry name" value="TPR"/>
    <property type="match status" value="1"/>
</dbReference>
<protein>
    <submittedName>
        <fullName evidence="7">Tetratricopeptide repeat protein</fullName>
    </submittedName>
</protein>
<name>A0ABW4ALH5_9ACTN</name>
<evidence type="ECO:0000256" key="3">
    <source>
        <dbReference type="PROSITE-ProRule" id="PRU00339"/>
    </source>
</evidence>